<dbReference type="SUPFAM" id="SSF51735">
    <property type="entry name" value="NAD(P)-binding Rossmann-fold domains"/>
    <property type="match status" value="1"/>
</dbReference>
<evidence type="ECO:0000256" key="6">
    <source>
        <dbReference type="ARBA" id="ARBA00023027"/>
    </source>
</evidence>
<dbReference type="InterPro" id="IPR011032">
    <property type="entry name" value="GroES-like_sf"/>
</dbReference>
<sequence>MSHPKTYKAYGFTEKGGPLEQIIFDWKDPQQGEIVVKVLACGVCASDEIAKHQGMPQVTYPIVPGHEIVGDVVAIPPTEKKWKVGQRVGSGWHGGHCFACDRCAVGDYITCDEEDINGISRHGGYAEYVTVRTEAVVDIPDGMNPAEVAPLLCAGVTTFNSLRHMSCTPPDFVAVQGIGGLGHLAIQFAKRMGFRVVALSSSPAKEELATSLGAEIYIDGSKTSQAEALKKLGGARLIMCTAPNPEIIRSLLPALAANGELLVLAITEEASIPLGMLIGMRLSIRGWPSGVAADSEDCVKFVKAHGVKCLVETFPLDKANDAYDHRSSARFRAVIVP</sequence>
<dbReference type="GO" id="GO:0046872">
    <property type="term" value="F:metal ion binding"/>
    <property type="evidence" value="ECO:0007669"/>
    <property type="project" value="UniProtKB-KW"/>
</dbReference>
<dbReference type="Gene3D" id="3.90.180.10">
    <property type="entry name" value="Medium-chain alcohol dehydrogenases, catalytic domain"/>
    <property type="match status" value="1"/>
</dbReference>
<proteinExistence type="inferred from homology"/>
<dbReference type="GO" id="GO:0005737">
    <property type="term" value="C:cytoplasm"/>
    <property type="evidence" value="ECO:0007669"/>
    <property type="project" value="TreeGrafter"/>
</dbReference>
<dbReference type="Pfam" id="PF08240">
    <property type="entry name" value="ADH_N"/>
    <property type="match status" value="1"/>
</dbReference>
<feature type="domain" description="Enoyl reductase (ER)" evidence="7">
    <location>
        <begin position="17"/>
        <end position="335"/>
    </location>
</feature>
<evidence type="ECO:0000256" key="2">
    <source>
        <dbReference type="ARBA" id="ARBA00008072"/>
    </source>
</evidence>
<keyword evidence="6" id="KW-0520">NAD</keyword>
<dbReference type="OrthoDB" id="1560166at2759"/>
<organism evidence="8 9">
    <name type="scientific">Laetiporus sulphureus 93-53</name>
    <dbReference type="NCBI Taxonomy" id="1314785"/>
    <lineage>
        <taxon>Eukaryota</taxon>
        <taxon>Fungi</taxon>
        <taxon>Dikarya</taxon>
        <taxon>Basidiomycota</taxon>
        <taxon>Agaricomycotina</taxon>
        <taxon>Agaricomycetes</taxon>
        <taxon>Polyporales</taxon>
        <taxon>Laetiporus</taxon>
    </lineage>
</organism>
<dbReference type="Pfam" id="PF00107">
    <property type="entry name" value="ADH_zinc_N"/>
    <property type="match status" value="1"/>
</dbReference>
<dbReference type="AlphaFoldDB" id="A0A165CHD8"/>
<evidence type="ECO:0000313" key="8">
    <source>
        <dbReference type="EMBL" id="KZT02816.1"/>
    </source>
</evidence>
<dbReference type="EMBL" id="KV427649">
    <property type="protein sequence ID" value="KZT02816.1"/>
    <property type="molecule type" value="Genomic_DNA"/>
</dbReference>
<protein>
    <submittedName>
        <fullName evidence="8">GroES-like protein</fullName>
    </submittedName>
</protein>
<evidence type="ECO:0000259" key="7">
    <source>
        <dbReference type="SMART" id="SM00829"/>
    </source>
</evidence>
<dbReference type="FunFam" id="3.40.50.720:FF:000039">
    <property type="entry name" value="Alcohol dehydrogenase AdhP"/>
    <property type="match status" value="1"/>
</dbReference>
<reference evidence="8 9" key="1">
    <citation type="journal article" date="2016" name="Mol. Biol. Evol.">
        <title>Comparative Genomics of Early-Diverging Mushroom-Forming Fungi Provides Insights into the Origins of Lignocellulose Decay Capabilities.</title>
        <authorList>
            <person name="Nagy L.G."/>
            <person name="Riley R."/>
            <person name="Tritt A."/>
            <person name="Adam C."/>
            <person name="Daum C."/>
            <person name="Floudas D."/>
            <person name="Sun H."/>
            <person name="Yadav J.S."/>
            <person name="Pangilinan J."/>
            <person name="Larsson K.H."/>
            <person name="Matsuura K."/>
            <person name="Barry K."/>
            <person name="Labutti K."/>
            <person name="Kuo R."/>
            <person name="Ohm R.A."/>
            <person name="Bhattacharya S.S."/>
            <person name="Shirouzu T."/>
            <person name="Yoshinaga Y."/>
            <person name="Martin F.M."/>
            <person name="Grigoriev I.V."/>
            <person name="Hibbett D.S."/>
        </authorList>
    </citation>
    <scope>NUCLEOTIDE SEQUENCE [LARGE SCALE GENOMIC DNA]</scope>
    <source>
        <strain evidence="8 9">93-53</strain>
    </source>
</reference>
<name>A0A165CHD8_9APHY</name>
<keyword evidence="9" id="KW-1185">Reference proteome</keyword>
<dbReference type="GeneID" id="63826738"/>
<dbReference type="InterPro" id="IPR036291">
    <property type="entry name" value="NAD(P)-bd_dom_sf"/>
</dbReference>
<dbReference type="CDD" id="cd08296">
    <property type="entry name" value="CAD_like"/>
    <property type="match status" value="1"/>
</dbReference>
<evidence type="ECO:0000256" key="3">
    <source>
        <dbReference type="ARBA" id="ARBA00022723"/>
    </source>
</evidence>
<evidence type="ECO:0000256" key="1">
    <source>
        <dbReference type="ARBA" id="ARBA00001947"/>
    </source>
</evidence>
<dbReference type="InParanoid" id="A0A165CHD8"/>
<keyword evidence="5" id="KW-0560">Oxidoreductase</keyword>
<comment type="similarity">
    <text evidence="2">Belongs to the zinc-containing alcohol dehydrogenase family.</text>
</comment>
<dbReference type="InterPro" id="IPR013154">
    <property type="entry name" value="ADH-like_N"/>
</dbReference>
<dbReference type="InterPro" id="IPR013149">
    <property type="entry name" value="ADH-like_C"/>
</dbReference>
<dbReference type="PANTHER" id="PTHR42940">
    <property type="entry name" value="ALCOHOL DEHYDROGENASE 1-RELATED"/>
    <property type="match status" value="1"/>
</dbReference>
<evidence type="ECO:0000256" key="4">
    <source>
        <dbReference type="ARBA" id="ARBA00022833"/>
    </source>
</evidence>
<dbReference type="SUPFAM" id="SSF50129">
    <property type="entry name" value="GroES-like"/>
    <property type="match status" value="1"/>
</dbReference>
<dbReference type="STRING" id="1314785.A0A165CHD8"/>
<dbReference type="Proteomes" id="UP000076871">
    <property type="component" value="Unassembled WGS sequence"/>
</dbReference>
<keyword evidence="3" id="KW-0479">Metal-binding</keyword>
<comment type="cofactor">
    <cofactor evidence="1">
        <name>Zn(2+)</name>
        <dbReference type="ChEBI" id="CHEBI:29105"/>
    </cofactor>
</comment>
<dbReference type="GO" id="GO:0004022">
    <property type="term" value="F:alcohol dehydrogenase (NAD+) activity"/>
    <property type="evidence" value="ECO:0007669"/>
    <property type="project" value="TreeGrafter"/>
</dbReference>
<dbReference type="RefSeq" id="XP_040760556.1">
    <property type="nucleotide sequence ID" value="XM_040909709.1"/>
</dbReference>
<dbReference type="InterPro" id="IPR020843">
    <property type="entry name" value="ER"/>
</dbReference>
<evidence type="ECO:0000313" key="9">
    <source>
        <dbReference type="Proteomes" id="UP000076871"/>
    </source>
</evidence>
<dbReference type="SMART" id="SM00829">
    <property type="entry name" value="PKS_ER"/>
    <property type="match status" value="1"/>
</dbReference>
<keyword evidence="4" id="KW-0862">Zinc</keyword>
<evidence type="ECO:0000256" key="5">
    <source>
        <dbReference type="ARBA" id="ARBA00023002"/>
    </source>
</evidence>
<accession>A0A165CHD8</accession>
<dbReference type="PANTHER" id="PTHR42940:SF7">
    <property type="entry name" value="ALCOHOL DEHYDROGENASE-LIKE N-TERMINAL DOMAIN-CONTAINING PROTEIN"/>
    <property type="match status" value="1"/>
</dbReference>
<gene>
    <name evidence="8" type="ORF">LAESUDRAFT_729779</name>
</gene>
<dbReference type="Gene3D" id="3.40.50.720">
    <property type="entry name" value="NAD(P)-binding Rossmann-like Domain"/>
    <property type="match status" value="1"/>
</dbReference>